<sequence length="75" mass="8347">MLARPQLDAEVFLLRGEKSIDSLRERMRLSAAPQRHVYYGMALGLVSALRQAELIDQADFDRRSEALTADLGADG</sequence>
<accession>A0A5E7P627</accession>
<organism evidence="1 2">
    <name type="scientific">Pseudomonas fluorescens</name>
    <dbReference type="NCBI Taxonomy" id="294"/>
    <lineage>
        <taxon>Bacteria</taxon>
        <taxon>Pseudomonadati</taxon>
        <taxon>Pseudomonadota</taxon>
        <taxon>Gammaproteobacteria</taxon>
        <taxon>Pseudomonadales</taxon>
        <taxon>Pseudomonadaceae</taxon>
        <taxon>Pseudomonas</taxon>
    </lineage>
</organism>
<dbReference type="EMBL" id="CABVIH010000029">
    <property type="protein sequence ID" value="VVP44270.1"/>
    <property type="molecule type" value="Genomic_DNA"/>
</dbReference>
<proteinExistence type="predicted"/>
<gene>
    <name evidence="1" type="ORF">PS880_05010</name>
</gene>
<dbReference type="Proteomes" id="UP000375525">
    <property type="component" value="Unassembled WGS sequence"/>
</dbReference>
<dbReference type="RefSeq" id="WP_150781897.1">
    <property type="nucleotide sequence ID" value="NZ_CABVIH010000029.1"/>
</dbReference>
<name>A0A5E7P627_PSEFL</name>
<dbReference type="AlphaFoldDB" id="A0A5E7P627"/>
<reference evidence="1 2" key="1">
    <citation type="submission" date="2019-09" db="EMBL/GenBank/DDBJ databases">
        <authorList>
            <person name="Chandra G."/>
            <person name="Truman W A."/>
        </authorList>
    </citation>
    <scope>NUCLEOTIDE SEQUENCE [LARGE SCALE GENOMIC DNA]</scope>
    <source>
        <strain evidence="1">PS880</strain>
    </source>
</reference>
<evidence type="ECO:0000313" key="1">
    <source>
        <dbReference type="EMBL" id="VVP44270.1"/>
    </source>
</evidence>
<protein>
    <submittedName>
        <fullName evidence="1">Uncharacterized protein</fullName>
    </submittedName>
</protein>
<evidence type="ECO:0000313" key="2">
    <source>
        <dbReference type="Proteomes" id="UP000375525"/>
    </source>
</evidence>